<name>A0A7S1TA72_9CHLO</name>
<protein>
    <submittedName>
        <fullName evidence="1">Uncharacterized protein</fullName>
    </submittedName>
</protein>
<organism evidence="1">
    <name type="scientific">Tetraselmis chuii</name>
    <dbReference type="NCBI Taxonomy" id="63592"/>
    <lineage>
        <taxon>Eukaryota</taxon>
        <taxon>Viridiplantae</taxon>
        <taxon>Chlorophyta</taxon>
        <taxon>core chlorophytes</taxon>
        <taxon>Chlorodendrophyceae</taxon>
        <taxon>Chlorodendrales</taxon>
        <taxon>Chlorodendraceae</taxon>
        <taxon>Tetraselmis</taxon>
    </lineage>
</organism>
<dbReference type="EMBL" id="HBGG01043870">
    <property type="protein sequence ID" value="CAD9230336.1"/>
    <property type="molecule type" value="Transcribed_RNA"/>
</dbReference>
<reference evidence="1" key="1">
    <citation type="submission" date="2021-01" db="EMBL/GenBank/DDBJ databases">
        <authorList>
            <person name="Corre E."/>
            <person name="Pelletier E."/>
            <person name="Niang G."/>
            <person name="Scheremetjew M."/>
            <person name="Finn R."/>
            <person name="Kale V."/>
            <person name="Holt S."/>
            <person name="Cochrane G."/>
            <person name="Meng A."/>
            <person name="Brown T."/>
            <person name="Cohen L."/>
        </authorList>
    </citation>
    <scope>NUCLEOTIDE SEQUENCE</scope>
    <source>
        <strain evidence="1">PLY429</strain>
    </source>
</reference>
<dbReference type="AlphaFoldDB" id="A0A7S1TA72"/>
<sequence>MGLADSYPEHSQHTGYAHVALTSAEKVEEALTAFRRLDVQGRPLKAERAMDTRKLLPPYWFDTVGYAEGGEAWLAERAALEAERLRKHELQLRHNKSRRRRKREAHVEDLRCVLQPLRNPFSGIPLCGASPHDPIVPPSLNFSSCSSPFATSARRAGNGARAFSGLDTVNSWAAIWAEVPPACDPARGGQLCRKSAKNPNSPPTEVC</sequence>
<gene>
    <name evidence="1" type="ORF">TCHU04912_LOCUS22690</name>
</gene>
<accession>A0A7S1TA72</accession>
<proteinExistence type="predicted"/>
<evidence type="ECO:0000313" key="1">
    <source>
        <dbReference type="EMBL" id="CAD9230336.1"/>
    </source>
</evidence>